<dbReference type="AlphaFoldDB" id="A0A151NHC4"/>
<sequence length="70" mass="7912">MDRDILCSSDPQKQHYRTQMTLPVGSVHGTVCCGRKAVSTLLSYSIWKQLAIFLLLASSCTEKKKIKRLK</sequence>
<accession>A0A151NHC4</accession>
<proteinExistence type="predicted"/>
<dbReference type="Proteomes" id="UP000050525">
    <property type="component" value="Unassembled WGS sequence"/>
</dbReference>
<evidence type="ECO:0000313" key="2">
    <source>
        <dbReference type="Proteomes" id="UP000050525"/>
    </source>
</evidence>
<name>A0A151NHC4_ALLMI</name>
<organism evidence="1 2">
    <name type="scientific">Alligator mississippiensis</name>
    <name type="common">American alligator</name>
    <dbReference type="NCBI Taxonomy" id="8496"/>
    <lineage>
        <taxon>Eukaryota</taxon>
        <taxon>Metazoa</taxon>
        <taxon>Chordata</taxon>
        <taxon>Craniata</taxon>
        <taxon>Vertebrata</taxon>
        <taxon>Euteleostomi</taxon>
        <taxon>Archelosauria</taxon>
        <taxon>Archosauria</taxon>
        <taxon>Crocodylia</taxon>
        <taxon>Alligatoridae</taxon>
        <taxon>Alligatorinae</taxon>
        <taxon>Alligator</taxon>
    </lineage>
</organism>
<protein>
    <submittedName>
        <fullName evidence="1">Uncharacterized protein</fullName>
    </submittedName>
</protein>
<reference evidence="1 2" key="1">
    <citation type="journal article" date="2012" name="Genome Biol.">
        <title>Sequencing three crocodilian genomes to illuminate the evolution of archosaurs and amniotes.</title>
        <authorList>
            <person name="St John J.A."/>
            <person name="Braun E.L."/>
            <person name="Isberg S.R."/>
            <person name="Miles L.G."/>
            <person name="Chong A.Y."/>
            <person name="Gongora J."/>
            <person name="Dalzell P."/>
            <person name="Moran C."/>
            <person name="Bed'hom B."/>
            <person name="Abzhanov A."/>
            <person name="Burgess S.C."/>
            <person name="Cooksey A.M."/>
            <person name="Castoe T.A."/>
            <person name="Crawford N.G."/>
            <person name="Densmore L.D."/>
            <person name="Drew J.C."/>
            <person name="Edwards S.V."/>
            <person name="Faircloth B.C."/>
            <person name="Fujita M.K."/>
            <person name="Greenwold M.J."/>
            <person name="Hoffmann F.G."/>
            <person name="Howard J.M."/>
            <person name="Iguchi T."/>
            <person name="Janes D.E."/>
            <person name="Khan S.Y."/>
            <person name="Kohno S."/>
            <person name="de Koning A.J."/>
            <person name="Lance S.L."/>
            <person name="McCarthy F.M."/>
            <person name="McCormack J.E."/>
            <person name="Merchant M.E."/>
            <person name="Peterson D.G."/>
            <person name="Pollock D.D."/>
            <person name="Pourmand N."/>
            <person name="Raney B.J."/>
            <person name="Roessler K.A."/>
            <person name="Sanford J.R."/>
            <person name="Sawyer R.H."/>
            <person name="Schmidt C.J."/>
            <person name="Triplett E.W."/>
            <person name="Tuberville T.D."/>
            <person name="Venegas-Anaya M."/>
            <person name="Howard J.T."/>
            <person name="Jarvis E.D."/>
            <person name="Guillette L.J.Jr."/>
            <person name="Glenn T.C."/>
            <person name="Green R.E."/>
            <person name="Ray D.A."/>
        </authorList>
    </citation>
    <scope>NUCLEOTIDE SEQUENCE [LARGE SCALE GENOMIC DNA]</scope>
    <source>
        <strain evidence="1">KSC_2009_1</strain>
    </source>
</reference>
<comment type="caution">
    <text evidence="1">The sequence shown here is derived from an EMBL/GenBank/DDBJ whole genome shotgun (WGS) entry which is preliminary data.</text>
</comment>
<gene>
    <name evidence="1" type="ORF">Y1Q_0020650</name>
</gene>
<evidence type="ECO:0000313" key="1">
    <source>
        <dbReference type="EMBL" id="KYO36154.1"/>
    </source>
</evidence>
<keyword evidence="2" id="KW-1185">Reference proteome</keyword>
<dbReference type="EMBL" id="AKHW03003015">
    <property type="protein sequence ID" value="KYO36154.1"/>
    <property type="molecule type" value="Genomic_DNA"/>
</dbReference>